<keyword evidence="2" id="KW-0732">Signal</keyword>
<dbReference type="EMBL" id="JACHTF010000012">
    <property type="protein sequence ID" value="MBB1061225.1"/>
    <property type="molecule type" value="Genomic_DNA"/>
</dbReference>
<reference evidence="3 4" key="1">
    <citation type="submission" date="2020-08" db="EMBL/GenBank/DDBJ databases">
        <authorList>
            <person name="Xu S."/>
            <person name="Li A."/>
        </authorList>
    </citation>
    <scope>NUCLEOTIDE SEQUENCE [LARGE SCALE GENOMIC DNA]</scope>
    <source>
        <strain evidence="3 4">119BY6-57</strain>
    </source>
</reference>
<proteinExistence type="predicted"/>
<feature type="chain" id="PRO_5030865448" description="Peptidase M15B domain-containing protein" evidence="2">
    <location>
        <begin position="21"/>
        <end position="271"/>
    </location>
</feature>
<dbReference type="Gene3D" id="3.30.1380.10">
    <property type="match status" value="1"/>
</dbReference>
<comment type="caution">
    <text evidence="3">The sequence shown here is derived from an EMBL/GenBank/DDBJ whole genome shotgun (WGS) entry which is preliminary data.</text>
</comment>
<dbReference type="SUPFAM" id="SSF55166">
    <property type="entry name" value="Hedgehog/DD-peptidase"/>
    <property type="match status" value="1"/>
</dbReference>
<feature type="region of interest" description="Disordered" evidence="1">
    <location>
        <begin position="243"/>
        <end position="271"/>
    </location>
</feature>
<dbReference type="RefSeq" id="WP_182687850.1">
    <property type="nucleotide sequence ID" value="NZ_JACHTF010000012.1"/>
</dbReference>
<evidence type="ECO:0008006" key="5">
    <source>
        <dbReference type="Google" id="ProtNLM"/>
    </source>
</evidence>
<keyword evidence="4" id="KW-1185">Reference proteome</keyword>
<gene>
    <name evidence="3" type="ORF">H4F98_11665</name>
</gene>
<organism evidence="3 4">
    <name type="scientific">Marilutibacter spongiae</name>
    <dbReference type="NCBI Taxonomy" id="2025720"/>
    <lineage>
        <taxon>Bacteria</taxon>
        <taxon>Pseudomonadati</taxon>
        <taxon>Pseudomonadota</taxon>
        <taxon>Gammaproteobacteria</taxon>
        <taxon>Lysobacterales</taxon>
        <taxon>Lysobacteraceae</taxon>
        <taxon>Marilutibacter</taxon>
    </lineage>
</organism>
<dbReference type="AlphaFoldDB" id="A0A7W3TMS9"/>
<feature type="signal peptide" evidence="2">
    <location>
        <begin position="1"/>
        <end position="20"/>
    </location>
</feature>
<evidence type="ECO:0000256" key="1">
    <source>
        <dbReference type="SAM" id="MobiDB-lite"/>
    </source>
</evidence>
<evidence type="ECO:0000313" key="4">
    <source>
        <dbReference type="Proteomes" id="UP000523196"/>
    </source>
</evidence>
<sequence>MTFRSMRGVIAATWLLPALAVAQSATDELQACVARAAAALPSKPASALRGIDGLPRQLLALRSYLRAGDVGARWSWTDAEVGAYEQSPAHEEALAALAWAQARFAERNPGYSLYVNTRARSLDTQLERWNTNASVGVAAEAMARAAAEACVAAPSTFAEWVRGWRPDPPANLAAPGLSAHGQARAFDFQVLQGEVLVAGTDSRRIDADWIEGGWARRLAEVMAESPAFEGPLRSPREPWHYAYAPAEGASPDGHASCDADPDAPVDATDAD</sequence>
<dbReference type="InterPro" id="IPR009045">
    <property type="entry name" value="Zn_M74/Hedgehog-like"/>
</dbReference>
<evidence type="ECO:0000256" key="2">
    <source>
        <dbReference type="SAM" id="SignalP"/>
    </source>
</evidence>
<protein>
    <recommendedName>
        <fullName evidence="5">Peptidase M15B domain-containing protein</fullName>
    </recommendedName>
</protein>
<evidence type="ECO:0000313" key="3">
    <source>
        <dbReference type="EMBL" id="MBB1061225.1"/>
    </source>
</evidence>
<dbReference type="Proteomes" id="UP000523196">
    <property type="component" value="Unassembled WGS sequence"/>
</dbReference>
<accession>A0A7W3TMS9</accession>
<feature type="compositionally biased region" description="Acidic residues" evidence="1">
    <location>
        <begin position="259"/>
        <end position="271"/>
    </location>
</feature>
<name>A0A7W3TMS9_9GAMM</name>